<dbReference type="GO" id="GO:0008270">
    <property type="term" value="F:zinc ion binding"/>
    <property type="evidence" value="ECO:0007669"/>
    <property type="project" value="UniProtKB-KW"/>
</dbReference>
<dbReference type="Gene3D" id="3.30.160.60">
    <property type="entry name" value="Classic Zinc Finger"/>
    <property type="match status" value="2"/>
</dbReference>
<feature type="domain" description="C2H2-type" evidence="8">
    <location>
        <begin position="149"/>
        <end position="176"/>
    </location>
</feature>
<reference evidence="9" key="1">
    <citation type="submission" date="2020-11" db="EMBL/GenBank/DDBJ databases">
        <authorList>
            <person name="Tran Van P."/>
        </authorList>
    </citation>
    <scope>NUCLEOTIDE SEQUENCE</scope>
</reference>
<keyword evidence="3" id="KW-0677">Repeat</keyword>
<evidence type="ECO:0000256" key="1">
    <source>
        <dbReference type="ARBA" id="ARBA00004123"/>
    </source>
</evidence>
<gene>
    <name evidence="9" type="ORF">TBIB3V08_LOCUS11228</name>
</gene>
<dbReference type="InterPro" id="IPR036236">
    <property type="entry name" value="Znf_C2H2_sf"/>
</dbReference>
<dbReference type="GO" id="GO:0000981">
    <property type="term" value="F:DNA-binding transcription factor activity, RNA polymerase II-specific"/>
    <property type="evidence" value="ECO:0007669"/>
    <property type="project" value="TreeGrafter"/>
</dbReference>
<evidence type="ECO:0000256" key="6">
    <source>
        <dbReference type="ARBA" id="ARBA00023242"/>
    </source>
</evidence>
<sequence length="208" mass="24122">MMERLENNFLMKYKSRNDTKHIRNEMGPSQNISNCIKKRFCLLKEEDFISELQSDKRTDSKKGQVGQAMALDFSLSRRNDSDYSEDDFDDDSQEIFPYIKCEVIMGQEDSDSEEIPLDFSCMRSRVDADSEYEEPESQHVLTHSGQRPHGCEECGKKFTEKYNLITHSLIHSGLRPHKCDECGKCFIQKGDLTKHSLTHYEPDLFPCG</sequence>
<dbReference type="PROSITE" id="PS00028">
    <property type="entry name" value="ZINC_FINGER_C2H2_1"/>
    <property type="match status" value="2"/>
</dbReference>
<organism evidence="9">
    <name type="scientific">Timema bartmani</name>
    <dbReference type="NCBI Taxonomy" id="61472"/>
    <lineage>
        <taxon>Eukaryota</taxon>
        <taxon>Metazoa</taxon>
        <taxon>Ecdysozoa</taxon>
        <taxon>Arthropoda</taxon>
        <taxon>Hexapoda</taxon>
        <taxon>Insecta</taxon>
        <taxon>Pterygota</taxon>
        <taxon>Neoptera</taxon>
        <taxon>Polyneoptera</taxon>
        <taxon>Phasmatodea</taxon>
        <taxon>Timematodea</taxon>
        <taxon>Timematoidea</taxon>
        <taxon>Timematidae</taxon>
        <taxon>Timema</taxon>
    </lineage>
</organism>
<dbReference type="SUPFAM" id="SSF57667">
    <property type="entry name" value="beta-beta-alpha zinc fingers"/>
    <property type="match status" value="1"/>
</dbReference>
<name>A0A7R9F8K6_9NEOP</name>
<dbReference type="PANTHER" id="PTHR24394">
    <property type="entry name" value="ZINC FINGER PROTEIN"/>
    <property type="match status" value="1"/>
</dbReference>
<evidence type="ECO:0000256" key="4">
    <source>
        <dbReference type="ARBA" id="ARBA00022771"/>
    </source>
</evidence>
<dbReference type="Pfam" id="PF00096">
    <property type="entry name" value="zf-C2H2"/>
    <property type="match status" value="2"/>
</dbReference>
<keyword evidence="5" id="KW-0862">Zinc</keyword>
<keyword evidence="2" id="KW-0479">Metal-binding</keyword>
<evidence type="ECO:0000259" key="8">
    <source>
        <dbReference type="PROSITE" id="PS50157"/>
    </source>
</evidence>
<dbReference type="InterPro" id="IPR013087">
    <property type="entry name" value="Znf_C2H2_type"/>
</dbReference>
<dbReference type="SMART" id="SM00355">
    <property type="entry name" value="ZnF_C2H2"/>
    <property type="match status" value="2"/>
</dbReference>
<dbReference type="PANTHER" id="PTHR24394:SF44">
    <property type="entry name" value="ZINC FINGER PROTEIN 271-LIKE"/>
    <property type="match status" value="1"/>
</dbReference>
<feature type="domain" description="C2H2-type" evidence="8">
    <location>
        <begin position="177"/>
        <end position="199"/>
    </location>
</feature>
<dbReference type="FunFam" id="3.30.160.60:FF:000506">
    <property type="entry name" value="Zinc finger protein 23"/>
    <property type="match status" value="1"/>
</dbReference>
<evidence type="ECO:0000313" key="9">
    <source>
        <dbReference type="EMBL" id="CAD7448948.1"/>
    </source>
</evidence>
<dbReference type="PROSITE" id="PS50157">
    <property type="entry name" value="ZINC_FINGER_C2H2_2"/>
    <property type="match status" value="2"/>
</dbReference>
<evidence type="ECO:0000256" key="5">
    <source>
        <dbReference type="ARBA" id="ARBA00022833"/>
    </source>
</evidence>
<comment type="subcellular location">
    <subcellularLocation>
        <location evidence="1">Nucleus</location>
    </subcellularLocation>
</comment>
<dbReference type="AlphaFoldDB" id="A0A7R9F8K6"/>
<keyword evidence="4 7" id="KW-0863">Zinc-finger</keyword>
<protein>
    <recommendedName>
        <fullName evidence="8">C2H2-type domain-containing protein</fullName>
    </recommendedName>
</protein>
<evidence type="ECO:0000256" key="3">
    <source>
        <dbReference type="ARBA" id="ARBA00022737"/>
    </source>
</evidence>
<evidence type="ECO:0000256" key="7">
    <source>
        <dbReference type="PROSITE-ProRule" id="PRU00042"/>
    </source>
</evidence>
<dbReference type="GO" id="GO:0005634">
    <property type="term" value="C:nucleus"/>
    <property type="evidence" value="ECO:0007669"/>
    <property type="project" value="UniProtKB-SubCell"/>
</dbReference>
<evidence type="ECO:0000256" key="2">
    <source>
        <dbReference type="ARBA" id="ARBA00022723"/>
    </source>
</evidence>
<keyword evidence="6" id="KW-0539">Nucleus</keyword>
<dbReference type="FunFam" id="3.30.160.60:FF:002343">
    <property type="entry name" value="Zinc finger protein 33A"/>
    <property type="match status" value="1"/>
</dbReference>
<proteinExistence type="predicted"/>
<dbReference type="EMBL" id="OD570839">
    <property type="protein sequence ID" value="CAD7448948.1"/>
    <property type="molecule type" value="Genomic_DNA"/>
</dbReference>
<accession>A0A7R9F8K6</accession>